<feature type="domain" description="PEP5/VPS11 N-terminal" evidence="1">
    <location>
        <begin position="20"/>
        <end position="64"/>
    </location>
</feature>
<keyword evidence="3" id="KW-1185">Reference proteome</keyword>
<evidence type="ECO:0000313" key="2">
    <source>
        <dbReference type="EMBL" id="RHZ69863.1"/>
    </source>
</evidence>
<dbReference type="AlphaFoldDB" id="A0A397I9P0"/>
<name>A0A397I9P0_9GLOM</name>
<dbReference type="EMBL" id="PQFF01000254">
    <property type="protein sequence ID" value="RHZ69863.1"/>
    <property type="molecule type" value="Genomic_DNA"/>
</dbReference>
<reference evidence="2 3" key="1">
    <citation type="submission" date="2018-08" db="EMBL/GenBank/DDBJ databases">
        <title>Genome and evolution of the arbuscular mycorrhizal fungus Diversispora epigaea (formerly Glomus versiforme) and its bacterial endosymbionts.</title>
        <authorList>
            <person name="Sun X."/>
            <person name="Fei Z."/>
            <person name="Harrison M."/>
        </authorList>
    </citation>
    <scope>NUCLEOTIDE SEQUENCE [LARGE SCALE GENOMIC DNA]</scope>
    <source>
        <strain evidence="2 3">IT104</strain>
    </source>
</reference>
<gene>
    <name evidence="2" type="ORF">Glove_277g42</name>
</gene>
<protein>
    <recommendedName>
        <fullName evidence="1">PEP5/VPS11 N-terminal domain-containing protein</fullName>
    </recommendedName>
</protein>
<dbReference type="InterPro" id="IPR057307">
    <property type="entry name" value="PEP5_VPS11_N"/>
</dbReference>
<dbReference type="OrthoDB" id="26184at2759"/>
<sequence>MSARHHSRTLSERSLPVKQWRQFNFFDVQQIKDQRDATKPPEIFQKTDITVSTSGRGNIILADILLNIV</sequence>
<dbReference type="STRING" id="1348612.A0A397I9P0"/>
<organism evidence="2 3">
    <name type="scientific">Diversispora epigaea</name>
    <dbReference type="NCBI Taxonomy" id="1348612"/>
    <lineage>
        <taxon>Eukaryota</taxon>
        <taxon>Fungi</taxon>
        <taxon>Fungi incertae sedis</taxon>
        <taxon>Mucoromycota</taxon>
        <taxon>Glomeromycotina</taxon>
        <taxon>Glomeromycetes</taxon>
        <taxon>Diversisporales</taxon>
        <taxon>Diversisporaceae</taxon>
        <taxon>Diversispora</taxon>
    </lineage>
</organism>
<evidence type="ECO:0000313" key="3">
    <source>
        <dbReference type="Proteomes" id="UP000266861"/>
    </source>
</evidence>
<accession>A0A397I9P0</accession>
<dbReference type="Pfam" id="PF23341">
    <property type="entry name" value="PEP5_VPS11_N"/>
    <property type="match status" value="1"/>
</dbReference>
<comment type="caution">
    <text evidence="2">The sequence shown here is derived from an EMBL/GenBank/DDBJ whole genome shotgun (WGS) entry which is preliminary data.</text>
</comment>
<dbReference type="Proteomes" id="UP000266861">
    <property type="component" value="Unassembled WGS sequence"/>
</dbReference>
<proteinExistence type="predicted"/>
<evidence type="ECO:0000259" key="1">
    <source>
        <dbReference type="Pfam" id="PF23341"/>
    </source>
</evidence>